<proteinExistence type="predicted"/>
<protein>
    <submittedName>
        <fullName evidence="1">Uncharacterized protein</fullName>
    </submittedName>
</protein>
<reference evidence="1 2" key="1">
    <citation type="journal article" date="2025" name="Microbiol. Resour. Announc.">
        <title>Draft genome sequences for Neonectria magnoliae and Neonectria punicea, canker pathogens of Liriodendron tulipifera and Acer saccharum in West Virginia.</title>
        <authorList>
            <person name="Petronek H.M."/>
            <person name="Kasson M.T."/>
            <person name="Metheny A.M."/>
            <person name="Stauder C.M."/>
            <person name="Lovett B."/>
            <person name="Lynch S.C."/>
            <person name="Garnas J.R."/>
            <person name="Kasson L.R."/>
            <person name="Stajich J.E."/>
        </authorList>
    </citation>
    <scope>NUCLEOTIDE SEQUENCE [LARGE SCALE GENOMIC DNA]</scope>
    <source>
        <strain evidence="1 2">NRRL 64651</strain>
    </source>
</reference>
<sequence length="91" mass="10364">MSFFSGIEDCTREWTFASDTIDYIHMRWLVGSILDWCCRPGGWFESLETSPVIECDDDTAKEDSEIEKLGKIFIEGAKKLGTSFTVLQDDV</sequence>
<keyword evidence="2" id="KW-1185">Reference proteome</keyword>
<dbReference type="EMBL" id="JAZAVK010000045">
    <property type="protein sequence ID" value="KAK7428116.1"/>
    <property type="molecule type" value="Genomic_DNA"/>
</dbReference>
<evidence type="ECO:0000313" key="1">
    <source>
        <dbReference type="EMBL" id="KAK7428116.1"/>
    </source>
</evidence>
<accession>A0ABR1I5L7</accession>
<dbReference type="Proteomes" id="UP001498421">
    <property type="component" value="Unassembled WGS sequence"/>
</dbReference>
<name>A0ABR1I5L7_9HYPO</name>
<gene>
    <name evidence="1" type="ORF">QQZ08_005355</name>
</gene>
<organism evidence="1 2">
    <name type="scientific">Neonectria magnoliae</name>
    <dbReference type="NCBI Taxonomy" id="2732573"/>
    <lineage>
        <taxon>Eukaryota</taxon>
        <taxon>Fungi</taxon>
        <taxon>Dikarya</taxon>
        <taxon>Ascomycota</taxon>
        <taxon>Pezizomycotina</taxon>
        <taxon>Sordariomycetes</taxon>
        <taxon>Hypocreomycetidae</taxon>
        <taxon>Hypocreales</taxon>
        <taxon>Nectriaceae</taxon>
        <taxon>Neonectria</taxon>
    </lineage>
</organism>
<comment type="caution">
    <text evidence="1">The sequence shown here is derived from an EMBL/GenBank/DDBJ whole genome shotgun (WGS) entry which is preliminary data.</text>
</comment>
<evidence type="ECO:0000313" key="2">
    <source>
        <dbReference type="Proteomes" id="UP001498421"/>
    </source>
</evidence>